<name>A0A250WVY4_9CHLO</name>
<dbReference type="OrthoDB" id="10478064at2759"/>
<organism evidence="1 2">
    <name type="scientific">Chlamydomonas eustigma</name>
    <dbReference type="NCBI Taxonomy" id="1157962"/>
    <lineage>
        <taxon>Eukaryota</taxon>
        <taxon>Viridiplantae</taxon>
        <taxon>Chlorophyta</taxon>
        <taxon>core chlorophytes</taxon>
        <taxon>Chlorophyceae</taxon>
        <taxon>CS clade</taxon>
        <taxon>Chlamydomonadales</taxon>
        <taxon>Chlamydomonadaceae</taxon>
        <taxon>Chlamydomonas</taxon>
    </lineage>
</organism>
<dbReference type="AlphaFoldDB" id="A0A250WVY4"/>
<protein>
    <submittedName>
        <fullName evidence="1">Uncharacterized protein</fullName>
    </submittedName>
</protein>
<reference evidence="1 2" key="1">
    <citation type="submission" date="2017-08" db="EMBL/GenBank/DDBJ databases">
        <title>Acidophilic green algal genome provides insights into adaptation to an acidic environment.</title>
        <authorList>
            <person name="Hirooka S."/>
            <person name="Hirose Y."/>
            <person name="Kanesaki Y."/>
            <person name="Higuchi S."/>
            <person name="Fujiwara T."/>
            <person name="Onuma R."/>
            <person name="Era A."/>
            <person name="Ohbayashi R."/>
            <person name="Uzuka A."/>
            <person name="Nozaki H."/>
            <person name="Yoshikawa H."/>
            <person name="Miyagishima S.Y."/>
        </authorList>
    </citation>
    <scope>NUCLEOTIDE SEQUENCE [LARGE SCALE GENOMIC DNA]</scope>
    <source>
        <strain evidence="1 2">NIES-2499</strain>
    </source>
</reference>
<accession>A0A250WVY4</accession>
<proteinExistence type="predicted"/>
<comment type="caution">
    <text evidence="1">The sequence shown here is derived from an EMBL/GenBank/DDBJ whole genome shotgun (WGS) entry which is preliminary data.</text>
</comment>
<evidence type="ECO:0000313" key="2">
    <source>
        <dbReference type="Proteomes" id="UP000232323"/>
    </source>
</evidence>
<gene>
    <name evidence="1" type="ORF">CEUSTIGMA_g2401.t1</name>
</gene>
<dbReference type="EMBL" id="BEGY01000010">
    <property type="protein sequence ID" value="GAX74955.1"/>
    <property type="molecule type" value="Genomic_DNA"/>
</dbReference>
<sequence>MLKIPGSMRIMNGHNMKSQLSFRNKMISRSMCVAPRFPKRHSNCSLRTWSKRTIKDFIASECPVPGIDGRYREKMSDSHTIEASVISVDLENLMTPGCQKILRVTENQMAQIIEDDGQLLLSVLDKGISLVPLQPAKGRGSYTVLGRVCGLQRVGEEQGGFVRVLAIQRALIQAIQAGADASEVLRAQASLLPDRWAFFVKAQVVKSTLDSALESPLDPGAAGGKEAVTQDNINLSQQPTDVRTAIVSMQDVAQQLLLSILDIREQLLQQPITPRKDGEVSDVDLLNEELLEEIAAALDFISEGEASSSNKQDVRQASSSLQDPKQGGGAVLSFKHVERLSYALYSLERVALHAGISQRRISTLRQESLEATDLGLRLETSLKFSKEVMDVLCP</sequence>
<dbReference type="Proteomes" id="UP000232323">
    <property type="component" value="Unassembled WGS sequence"/>
</dbReference>
<keyword evidence="2" id="KW-1185">Reference proteome</keyword>
<evidence type="ECO:0000313" key="1">
    <source>
        <dbReference type="EMBL" id="GAX74955.1"/>
    </source>
</evidence>